<reference evidence="1" key="2">
    <citation type="journal article" date="2015" name="Data Brief">
        <title>Shoot transcriptome of the giant reed, Arundo donax.</title>
        <authorList>
            <person name="Barrero R.A."/>
            <person name="Guerrero F.D."/>
            <person name="Moolhuijzen P."/>
            <person name="Goolsby J.A."/>
            <person name="Tidwell J."/>
            <person name="Bellgard S.E."/>
            <person name="Bellgard M.I."/>
        </authorList>
    </citation>
    <scope>NUCLEOTIDE SEQUENCE</scope>
    <source>
        <tissue evidence="1">Shoot tissue taken approximately 20 cm above the soil surface</tissue>
    </source>
</reference>
<protein>
    <submittedName>
        <fullName evidence="1">Uncharacterized protein</fullName>
    </submittedName>
</protein>
<dbReference type="AlphaFoldDB" id="A0A0A9C5N8"/>
<name>A0A0A9C5N8_ARUDO</name>
<accession>A0A0A9C5N8</accession>
<reference evidence="1" key="1">
    <citation type="submission" date="2014-09" db="EMBL/GenBank/DDBJ databases">
        <authorList>
            <person name="Magalhaes I.L.F."/>
            <person name="Oliveira U."/>
            <person name="Santos F.R."/>
            <person name="Vidigal T.H.D.A."/>
            <person name="Brescovit A.D."/>
            <person name="Santos A.J."/>
        </authorList>
    </citation>
    <scope>NUCLEOTIDE SEQUENCE</scope>
    <source>
        <tissue evidence="1">Shoot tissue taken approximately 20 cm above the soil surface</tissue>
    </source>
</reference>
<sequence length="36" mass="3835">MLGSRAQYAGSNLDLYPAGSDLGLCPSHNLIQVLIF</sequence>
<proteinExistence type="predicted"/>
<organism evidence="1">
    <name type="scientific">Arundo donax</name>
    <name type="common">Giant reed</name>
    <name type="synonym">Donax arundinaceus</name>
    <dbReference type="NCBI Taxonomy" id="35708"/>
    <lineage>
        <taxon>Eukaryota</taxon>
        <taxon>Viridiplantae</taxon>
        <taxon>Streptophyta</taxon>
        <taxon>Embryophyta</taxon>
        <taxon>Tracheophyta</taxon>
        <taxon>Spermatophyta</taxon>
        <taxon>Magnoliopsida</taxon>
        <taxon>Liliopsida</taxon>
        <taxon>Poales</taxon>
        <taxon>Poaceae</taxon>
        <taxon>PACMAD clade</taxon>
        <taxon>Arundinoideae</taxon>
        <taxon>Arundineae</taxon>
        <taxon>Arundo</taxon>
    </lineage>
</organism>
<dbReference type="EMBL" id="GBRH01231063">
    <property type="protein sequence ID" value="JAD66832.1"/>
    <property type="molecule type" value="Transcribed_RNA"/>
</dbReference>
<evidence type="ECO:0000313" key="1">
    <source>
        <dbReference type="EMBL" id="JAD66832.1"/>
    </source>
</evidence>